<dbReference type="RefSeq" id="WP_254089322.1">
    <property type="nucleotide sequence ID" value="NZ_JAHESC010000006.1"/>
</dbReference>
<feature type="domain" description="Protein FecR C-terminal" evidence="3">
    <location>
        <begin position="281"/>
        <end position="347"/>
    </location>
</feature>
<evidence type="ECO:0000256" key="1">
    <source>
        <dbReference type="SAM" id="Phobius"/>
    </source>
</evidence>
<dbReference type="InterPro" id="IPR006860">
    <property type="entry name" value="FecR"/>
</dbReference>
<dbReference type="EMBL" id="JAHESC010000006">
    <property type="protein sequence ID" value="MBT1686081.1"/>
    <property type="molecule type" value="Genomic_DNA"/>
</dbReference>
<dbReference type="Proteomes" id="UP001319180">
    <property type="component" value="Unassembled WGS sequence"/>
</dbReference>
<dbReference type="Pfam" id="PF16344">
    <property type="entry name" value="FecR_C"/>
    <property type="match status" value="1"/>
</dbReference>
<keyword evidence="1" id="KW-1133">Transmembrane helix</keyword>
<protein>
    <submittedName>
        <fullName evidence="4">DUF4974 domain-containing protein</fullName>
    </submittedName>
</protein>
<gene>
    <name evidence="4" type="ORF">KK078_05910</name>
</gene>
<evidence type="ECO:0000313" key="5">
    <source>
        <dbReference type="Proteomes" id="UP001319180"/>
    </source>
</evidence>
<dbReference type="GO" id="GO:0016989">
    <property type="term" value="F:sigma factor antagonist activity"/>
    <property type="evidence" value="ECO:0007669"/>
    <property type="project" value="TreeGrafter"/>
</dbReference>
<dbReference type="PANTHER" id="PTHR30273:SF2">
    <property type="entry name" value="PROTEIN FECR"/>
    <property type="match status" value="1"/>
</dbReference>
<keyword evidence="1" id="KW-0812">Transmembrane</keyword>
<dbReference type="InterPro" id="IPR032508">
    <property type="entry name" value="FecR_C"/>
</dbReference>
<comment type="caution">
    <text evidence="4">The sequence shown here is derived from an EMBL/GenBank/DDBJ whole genome shotgun (WGS) entry which is preliminary data.</text>
</comment>
<proteinExistence type="predicted"/>
<dbReference type="InterPro" id="IPR012373">
    <property type="entry name" value="Ferrdict_sens_TM"/>
</dbReference>
<evidence type="ECO:0000259" key="3">
    <source>
        <dbReference type="Pfam" id="PF16344"/>
    </source>
</evidence>
<keyword evidence="5" id="KW-1185">Reference proteome</keyword>
<organism evidence="4 5">
    <name type="scientific">Dawidia soli</name>
    <dbReference type="NCBI Taxonomy" id="2782352"/>
    <lineage>
        <taxon>Bacteria</taxon>
        <taxon>Pseudomonadati</taxon>
        <taxon>Bacteroidota</taxon>
        <taxon>Cytophagia</taxon>
        <taxon>Cytophagales</taxon>
        <taxon>Chryseotaleaceae</taxon>
        <taxon>Dawidia</taxon>
    </lineage>
</organism>
<evidence type="ECO:0000259" key="2">
    <source>
        <dbReference type="Pfam" id="PF04773"/>
    </source>
</evidence>
<feature type="domain" description="FecR protein" evidence="2">
    <location>
        <begin position="128"/>
        <end position="222"/>
    </location>
</feature>
<name>A0AAP2D7L4_9BACT</name>
<reference evidence="4 5" key="1">
    <citation type="submission" date="2021-05" db="EMBL/GenBank/DDBJ databases">
        <title>A Polyphasic approach of four new species of the genus Ohtaekwangia: Ohtaekwangia histidinii sp. nov., Ohtaekwangia cretensis sp. nov., Ohtaekwangia indiensis sp. nov., Ohtaekwangia reichenbachii sp. nov. from diverse environment.</title>
        <authorList>
            <person name="Octaviana S."/>
        </authorList>
    </citation>
    <scope>NUCLEOTIDE SEQUENCE [LARGE SCALE GENOMIC DNA]</scope>
    <source>
        <strain evidence="4 5">PWU37</strain>
    </source>
</reference>
<evidence type="ECO:0000313" key="4">
    <source>
        <dbReference type="EMBL" id="MBT1686081.1"/>
    </source>
</evidence>
<sequence>MQEHDEHERKWHLAAKVLSGSSLDAEEQLAWEALQADSQFQLEYAQVKKYWQQLEGLPYGRIDAGRDWQTVWSRIQHQVPATTPSRRLVAPWLRYAAIIALCVSVAFFAGWKLSGPAAGPGAAHALTVIEAPPGSKTRVTLPDSSTVWLNAKSRLSFDERFGVDNRNLALEGEAFFDVIKSDMPFRVRTPLYDVAVLGTAFNVKAYADDDRVITTLVHGSVRIERKNDAGATEVIMLKPNEKVTAYRTTPGGPAFSGRYRYTVDRGIDAEMETAWKDGWLSVQGESLLELARKLERVYDIKIDFEGKTLENYRYTGRLRQLSLEQVLKALSLTSPVAFTIDEKKVTLREDKSSTSKYRSLQNP</sequence>
<accession>A0AAP2D7L4</accession>
<feature type="transmembrane region" description="Helical" evidence="1">
    <location>
        <begin position="92"/>
        <end position="111"/>
    </location>
</feature>
<dbReference type="AlphaFoldDB" id="A0AAP2D7L4"/>
<dbReference type="Gene3D" id="2.60.120.1440">
    <property type="match status" value="1"/>
</dbReference>
<dbReference type="PANTHER" id="PTHR30273">
    <property type="entry name" value="PERIPLASMIC SIGNAL SENSOR AND SIGMA FACTOR ACTIVATOR FECR-RELATED"/>
    <property type="match status" value="1"/>
</dbReference>
<dbReference type="Pfam" id="PF04773">
    <property type="entry name" value="FecR"/>
    <property type="match status" value="1"/>
</dbReference>
<keyword evidence="1" id="KW-0472">Membrane</keyword>
<dbReference type="PIRSF" id="PIRSF018266">
    <property type="entry name" value="FecR"/>
    <property type="match status" value="1"/>
</dbReference>
<dbReference type="Gene3D" id="3.55.50.30">
    <property type="match status" value="1"/>
</dbReference>